<evidence type="ECO:0000313" key="8">
    <source>
        <dbReference type="Proteomes" id="UP000054359"/>
    </source>
</evidence>
<evidence type="ECO:0000259" key="6">
    <source>
        <dbReference type="Pfam" id="PF08409"/>
    </source>
</evidence>
<keyword evidence="4" id="KW-1133">Transmembrane helix</keyword>
<dbReference type="EMBL" id="KK113546">
    <property type="protein sequence ID" value="KFM60434.1"/>
    <property type="molecule type" value="Genomic_DNA"/>
</dbReference>
<dbReference type="PANTHER" id="PTHR44809:SF1">
    <property type="entry name" value="PROTEIN O-MANNOSYL-TRANSFERASE TMTC1"/>
    <property type="match status" value="1"/>
</dbReference>
<dbReference type="OMA" id="RGLMDCE"/>
<feature type="signal peptide" evidence="5">
    <location>
        <begin position="1"/>
        <end position="16"/>
    </location>
</feature>
<dbReference type="Proteomes" id="UP000054359">
    <property type="component" value="Unassembled WGS sequence"/>
</dbReference>
<feature type="transmembrane region" description="Helical" evidence="4">
    <location>
        <begin position="144"/>
        <end position="162"/>
    </location>
</feature>
<evidence type="ECO:0000256" key="5">
    <source>
        <dbReference type="SAM" id="SignalP"/>
    </source>
</evidence>
<dbReference type="InterPro" id="IPR013618">
    <property type="entry name" value="TMTC_DUF1736"/>
</dbReference>
<proteinExistence type="predicted"/>
<evidence type="ECO:0000313" key="7">
    <source>
        <dbReference type="EMBL" id="KFM60434.1"/>
    </source>
</evidence>
<keyword evidence="3 4" id="KW-0472">Membrane</keyword>
<dbReference type="STRING" id="407821.A0A087T5P5"/>
<dbReference type="AlphaFoldDB" id="A0A087T5P5"/>
<evidence type="ECO:0000256" key="3">
    <source>
        <dbReference type="ARBA" id="ARBA00023136"/>
    </source>
</evidence>
<accession>A0A087T5P5</accession>
<dbReference type="OrthoDB" id="6430135at2759"/>
<feature type="transmembrane region" description="Helical" evidence="4">
    <location>
        <begin position="59"/>
        <end position="78"/>
    </location>
</feature>
<feature type="chain" id="PRO_5001829328" evidence="5">
    <location>
        <begin position="17"/>
        <end position="164"/>
    </location>
</feature>
<gene>
    <name evidence="7" type="ORF">X975_02007</name>
</gene>
<evidence type="ECO:0000256" key="1">
    <source>
        <dbReference type="ARBA" id="ARBA00022737"/>
    </source>
</evidence>
<evidence type="ECO:0000256" key="2">
    <source>
        <dbReference type="ARBA" id="ARBA00022803"/>
    </source>
</evidence>
<keyword evidence="4 7" id="KW-0812">Transmembrane</keyword>
<keyword evidence="5" id="KW-0732">Signal</keyword>
<keyword evidence="2" id="KW-0802">TPR repeat</keyword>
<feature type="transmembrane region" description="Helical" evidence="4">
    <location>
        <begin position="99"/>
        <end position="118"/>
    </location>
</feature>
<dbReference type="Pfam" id="PF08409">
    <property type="entry name" value="TMTC_DUF1736"/>
    <property type="match status" value="1"/>
</dbReference>
<feature type="non-terminal residue" evidence="7">
    <location>
        <position position="164"/>
    </location>
</feature>
<organism evidence="7 8">
    <name type="scientific">Stegodyphus mimosarum</name>
    <name type="common">African social velvet spider</name>
    <dbReference type="NCBI Taxonomy" id="407821"/>
    <lineage>
        <taxon>Eukaryota</taxon>
        <taxon>Metazoa</taxon>
        <taxon>Ecdysozoa</taxon>
        <taxon>Arthropoda</taxon>
        <taxon>Chelicerata</taxon>
        <taxon>Arachnida</taxon>
        <taxon>Araneae</taxon>
        <taxon>Araneomorphae</taxon>
        <taxon>Entelegynae</taxon>
        <taxon>Eresoidea</taxon>
        <taxon>Eresidae</taxon>
        <taxon>Stegodyphus</taxon>
    </lineage>
</organism>
<dbReference type="PANTHER" id="PTHR44809">
    <property type="match status" value="1"/>
</dbReference>
<sequence length="164" mass="18790">MLWLLLSMMFSAFALLAKEQGITVLTVCIAWRILQLIGNTRWETPKILLKKGIFLLTDAILWITILMFVMLVAFRLWMLQGSMPRFSEEDNPASFCPSLLTRFYTYSYLAAFNFWMLLNPSTLSYDWQMGSIPLVTSVFDIRNVASALLFLFLGVSALQLLLSP</sequence>
<feature type="domain" description="DUF1736" evidence="6">
    <location>
        <begin position="81"/>
        <end position="153"/>
    </location>
</feature>
<keyword evidence="1" id="KW-0677">Repeat</keyword>
<protein>
    <submittedName>
        <fullName evidence="7">Transmembrane and TPR repeat-containing protein 1</fullName>
    </submittedName>
</protein>
<keyword evidence="8" id="KW-1185">Reference proteome</keyword>
<dbReference type="InterPro" id="IPR052943">
    <property type="entry name" value="TMTC_O-mannosyl-trnsfr"/>
</dbReference>
<name>A0A087T5P5_STEMI</name>
<evidence type="ECO:0000256" key="4">
    <source>
        <dbReference type="SAM" id="Phobius"/>
    </source>
</evidence>
<reference evidence="7 8" key="1">
    <citation type="submission" date="2013-11" db="EMBL/GenBank/DDBJ databases">
        <title>Genome sequencing of Stegodyphus mimosarum.</title>
        <authorList>
            <person name="Bechsgaard J."/>
        </authorList>
    </citation>
    <scope>NUCLEOTIDE SEQUENCE [LARGE SCALE GENOMIC DNA]</scope>
</reference>